<feature type="transmembrane region" description="Helical" evidence="1">
    <location>
        <begin position="107"/>
        <end position="129"/>
    </location>
</feature>
<comment type="caution">
    <text evidence="2">The sequence shown here is derived from an EMBL/GenBank/DDBJ whole genome shotgun (WGS) entry which is preliminary data.</text>
</comment>
<keyword evidence="1" id="KW-0472">Membrane</keyword>
<keyword evidence="1" id="KW-0812">Transmembrane</keyword>
<proteinExistence type="predicted"/>
<protein>
    <recommendedName>
        <fullName evidence="4">ABC transporter permease</fullName>
    </recommendedName>
</protein>
<feature type="transmembrane region" description="Helical" evidence="1">
    <location>
        <begin position="85"/>
        <end position="101"/>
    </location>
</feature>
<feature type="transmembrane region" description="Helical" evidence="1">
    <location>
        <begin position="215"/>
        <end position="235"/>
    </location>
</feature>
<feature type="transmembrane region" description="Helical" evidence="1">
    <location>
        <begin position="273"/>
        <end position="294"/>
    </location>
</feature>
<evidence type="ECO:0008006" key="4">
    <source>
        <dbReference type="Google" id="ProtNLM"/>
    </source>
</evidence>
<evidence type="ECO:0000313" key="2">
    <source>
        <dbReference type="EMBL" id="MEZ0454381.1"/>
    </source>
</evidence>
<feature type="transmembrane region" description="Helical" evidence="1">
    <location>
        <begin position="150"/>
        <end position="166"/>
    </location>
</feature>
<evidence type="ECO:0000256" key="1">
    <source>
        <dbReference type="SAM" id="Phobius"/>
    </source>
</evidence>
<gene>
    <name evidence="2" type="ORF">ABTW24_22510</name>
</gene>
<dbReference type="Proteomes" id="UP001566204">
    <property type="component" value="Unassembled WGS sequence"/>
</dbReference>
<feature type="transmembrane region" description="Helical" evidence="1">
    <location>
        <begin position="21"/>
        <end position="39"/>
    </location>
</feature>
<dbReference type="RefSeq" id="WP_343539858.1">
    <property type="nucleotide sequence ID" value="NZ_CP158797.1"/>
</dbReference>
<reference evidence="2 3" key="1">
    <citation type="submission" date="2024-06" db="EMBL/GenBank/DDBJ databases">
        <title>Soil Sphingobacterium thalpophilum.</title>
        <authorList>
            <person name="Yang J."/>
            <person name="Li J."/>
        </authorList>
    </citation>
    <scope>NUCLEOTIDE SEQUENCE [LARGE SCALE GENOMIC DNA]</scope>
    <source>
        <strain evidence="2 3">22g91tb</strain>
    </source>
</reference>
<dbReference type="EMBL" id="JBEOQB010000007">
    <property type="protein sequence ID" value="MEZ0454381.1"/>
    <property type="molecule type" value="Genomic_DNA"/>
</dbReference>
<sequence>MVSNYLKLQYRLLSRHIKDTGLPVVAAFLLLLALGYAVYHALAQYPIFGCYAIVLGNFQMLFLLTEKNRNDFLKNTFRKVDFHKIRLWENSLLILPSLIILLLHDQWWYVCLLAILSIVFAFLSFRTFGRSIPTPFTKQPFEFIIGFRRSYLLLLVLYVLASIGFYVANPNLVLFCVACIALTCICYYQLPEPIFYLWNDHHTAKGFLMRKLGRGVLHCLILTLPLLLIFVLFFPADWFNAGIVLAGILLLLPFAITLKYVAFPREINFPEVFVLILCFSFYPLILALLPFYYIKAISNLKNHL</sequence>
<feature type="transmembrane region" description="Helical" evidence="1">
    <location>
        <begin position="172"/>
        <end position="190"/>
    </location>
</feature>
<feature type="transmembrane region" description="Helical" evidence="1">
    <location>
        <begin position="241"/>
        <end position="261"/>
    </location>
</feature>
<feature type="transmembrane region" description="Helical" evidence="1">
    <location>
        <begin position="45"/>
        <end position="64"/>
    </location>
</feature>
<keyword evidence="3" id="KW-1185">Reference proteome</keyword>
<organism evidence="2 3">
    <name type="scientific">Sphingobacterium thalpophilum</name>
    <dbReference type="NCBI Taxonomy" id="259"/>
    <lineage>
        <taxon>Bacteria</taxon>
        <taxon>Pseudomonadati</taxon>
        <taxon>Bacteroidota</taxon>
        <taxon>Sphingobacteriia</taxon>
        <taxon>Sphingobacteriales</taxon>
        <taxon>Sphingobacteriaceae</taxon>
        <taxon>Sphingobacterium</taxon>
    </lineage>
</organism>
<name>A0ABV4HLG7_9SPHI</name>
<keyword evidence="1" id="KW-1133">Transmembrane helix</keyword>
<accession>A0ABV4HLG7</accession>
<evidence type="ECO:0000313" key="3">
    <source>
        <dbReference type="Proteomes" id="UP001566204"/>
    </source>
</evidence>